<organism evidence="2 3">
    <name type="scientific">Cucumis melo var. makuwa</name>
    <name type="common">Oriental melon</name>
    <dbReference type="NCBI Taxonomy" id="1194695"/>
    <lineage>
        <taxon>Eukaryota</taxon>
        <taxon>Viridiplantae</taxon>
        <taxon>Streptophyta</taxon>
        <taxon>Embryophyta</taxon>
        <taxon>Tracheophyta</taxon>
        <taxon>Spermatophyta</taxon>
        <taxon>Magnoliopsida</taxon>
        <taxon>eudicotyledons</taxon>
        <taxon>Gunneridae</taxon>
        <taxon>Pentapetalae</taxon>
        <taxon>rosids</taxon>
        <taxon>fabids</taxon>
        <taxon>Cucurbitales</taxon>
        <taxon>Cucurbitaceae</taxon>
        <taxon>Benincaseae</taxon>
        <taxon>Cucumis</taxon>
    </lineage>
</organism>
<feature type="domain" description="Reverse transcriptase zinc-binding" evidence="1">
    <location>
        <begin position="2"/>
        <end position="27"/>
    </location>
</feature>
<dbReference type="Pfam" id="PF13966">
    <property type="entry name" value="zf-RVT"/>
    <property type="match status" value="1"/>
</dbReference>
<protein>
    <recommendedName>
        <fullName evidence="1">Reverse transcriptase zinc-binding domain-containing protein</fullName>
    </recommendedName>
</protein>
<dbReference type="OrthoDB" id="1938430at2759"/>
<reference evidence="2 3" key="1">
    <citation type="submission" date="2019-08" db="EMBL/GenBank/DDBJ databases">
        <title>Draft genome sequences of two oriental melons (Cucumis melo L. var makuwa).</title>
        <authorList>
            <person name="Kwon S.-Y."/>
        </authorList>
    </citation>
    <scope>NUCLEOTIDE SEQUENCE [LARGE SCALE GENOMIC DNA]</scope>
    <source>
        <strain evidence="3">cv. SW 3</strain>
        <tissue evidence="2">Leaf</tissue>
    </source>
</reference>
<comment type="caution">
    <text evidence="2">The sequence shown here is derived from an EMBL/GenBank/DDBJ whole genome shotgun (WGS) entry which is preliminary data.</text>
</comment>
<evidence type="ECO:0000259" key="1">
    <source>
        <dbReference type="Pfam" id="PF13966"/>
    </source>
</evidence>
<dbReference type="Proteomes" id="UP000321393">
    <property type="component" value="Unassembled WGS sequence"/>
</dbReference>
<proteinExistence type="predicted"/>
<dbReference type="EMBL" id="SSTE01022985">
    <property type="protein sequence ID" value="KAA0026044.1"/>
    <property type="molecule type" value="Genomic_DNA"/>
</dbReference>
<evidence type="ECO:0000313" key="3">
    <source>
        <dbReference type="Proteomes" id="UP000321393"/>
    </source>
</evidence>
<gene>
    <name evidence="2" type="ORF">E6C27_scaffold581G00300</name>
</gene>
<evidence type="ECO:0000313" key="2">
    <source>
        <dbReference type="EMBL" id="KAA0026044.1"/>
    </source>
</evidence>
<sequence length="141" mass="16366">MSCILCQEGVESRDHLFFSCPFEGDVWSRVLRVMASSHRIGHWGVELSWICHQGIGKGVRRKLWCVLWCATIYFIWNERNHRLHGGQARDPIVLFHNICTWIRVRTGSWQEGFRACKKEDASVESNQDLGWGFSKRKSGSN</sequence>
<dbReference type="InterPro" id="IPR026960">
    <property type="entry name" value="RVT-Znf"/>
</dbReference>
<dbReference type="AlphaFoldDB" id="A0A5A7SK23"/>
<accession>A0A5A7SK23</accession>
<name>A0A5A7SK23_CUCMM</name>